<reference evidence="2" key="1">
    <citation type="submission" date="2021-01" db="EMBL/GenBank/DDBJ databases">
        <title>Modified the classification status of verrucomicrobia.</title>
        <authorList>
            <person name="Feng X."/>
        </authorList>
    </citation>
    <scope>NUCLEOTIDE SEQUENCE</scope>
    <source>
        <strain evidence="2">KCTC 12986</strain>
    </source>
</reference>
<dbReference type="Proteomes" id="UP000604083">
    <property type="component" value="Unassembled WGS sequence"/>
</dbReference>
<organism evidence="2 3">
    <name type="scientific">Roseibacillus ishigakijimensis</name>
    <dbReference type="NCBI Taxonomy" id="454146"/>
    <lineage>
        <taxon>Bacteria</taxon>
        <taxon>Pseudomonadati</taxon>
        <taxon>Verrucomicrobiota</taxon>
        <taxon>Verrucomicrobiia</taxon>
        <taxon>Verrucomicrobiales</taxon>
        <taxon>Verrucomicrobiaceae</taxon>
        <taxon>Roseibacillus</taxon>
    </lineage>
</organism>
<proteinExistence type="predicted"/>
<evidence type="ECO:0000313" key="3">
    <source>
        <dbReference type="Proteomes" id="UP000604083"/>
    </source>
</evidence>
<gene>
    <name evidence="2" type="ORF">JIN78_05370</name>
</gene>
<accession>A0A934RPJ7</accession>
<keyword evidence="1" id="KW-0175">Coiled coil</keyword>
<dbReference type="AlphaFoldDB" id="A0A934RPJ7"/>
<comment type="caution">
    <text evidence="2">The sequence shown here is derived from an EMBL/GenBank/DDBJ whole genome shotgun (WGS) entry which is preliminary data.</text>
</comment>
<feature type="coiled-coil region" evidence="1">
    <location>
        <begin position="74"/>
        <end position="122"/>
    </location>
</feature>
<name>A0A934RPJ7_9BACT</name>
<dbReference type="EMBL" id="JAENIO010000009">
    <property type="protein sequence ID" value="MBK1833487.1"/>
    <property type="molecule type" value="Genomic_DNA"/>
</dbReference>
<evidence type="ECO:0000313" key="2">
    <source>
        <dbReference type="EMBL" id="MBK1833487.1"/>
    </source>
</evidence>
<evidence type="ECO:0000256" key="1">
    <source>
        <dbReference type="SAM" id="Coils"/>
    </source>
</evidence>
<protein>
    <submittedName>
        <fullName evidence="2">Uncharacterized protein</fullName>
    </submittedName>
</protein>
<keyword evidence="3" id="KW-1185">Reference proteome</keyword>
<sequence>MVVRSDEVLLPVVEDFSLSERWSLSETAALRLLRERTQVQKSEKGGNRLLIVVRAPDARLTRDLVAAIGESYRNVLIERGLKREKRALDALERELAEQRDQVARKRERLDVLLREIQEKNGQNGGL</sequence>